<accession>A0ACC3Z7W7</accession>
<dbReference type="Proteomes" id="UP000805649">
    <property type="component" value="Unassembled WGS sequence"/>
</dbReference>
<gene>
    <name evidence="1" type="ORF">CTRU02_202950</name>
</gene>
<evidence type="ECO:0000313" key="1">
    <source>
        <dbReference type="EMBL" id="KAL0940187.1"/>
    </source>
</evidence>
<organism evidence="1 2">
    <name type="scientific">Colletotrichum truncatum</name>
    <name type="common">Anthracnose fungus</name>
    <name type="synonym">Colletotrichum capsici</name>
    <dbReference type="NCBI Taxonomy" id="5467"/>
    <lineage>
        <taxon>Eukaryota</taxon>
        <taxon>Fungi</taxon>
        <taxon>Dikarya</taxon>
        <taxon>Ascomycota</taxon>
        <taxon>Pezizomycotina</taxon>
        <taxon>Sordariomycetes</taxon>
        <taxon>Hypocreomycetidae</taxon>
        <taxon>Glomerellales</taxon>
        <taxon>Glomerellaceae</taxon>
        <taxon>Colletotrichum</taxon>
        <taxon>Colletotrichum truncatum species complex</taxon>
    </lineage>
</organism>
<comment type="caution">
    <text evidence="1">The sequence shown here is derived from an EMBL/GenBank/DDBJ whole genome shotgun (WGS) entry which is preliminary data.</text>
</comment>
<keyword evidence="2" id="KW-1185">Reference proteome</keyword>
<proteinExistence type="predicted"/>
<reference evidence="1 2" key="1">
    <citation type="journal article" date="2020" name="Phytopathology">
        <title>Genome Sequence Resources of Colletotrichum truncatum, C. plurivorum, C. musicola, and C. sojae: Four Species Pathogenic to Soybean (Glycine max).</title>
        <authorList>
            <person name="Rogerio F."/>
            <person name="Boufleur T.R."/>
            <person name="Ciampi-Guillardi M."/>
            <person name="Sukno S.A."/>
            <person name="Thon M.R."/>
            <person name="Massola Junior N.S."/>
            <person name="Baroncelli R."/>
        </authorList>
    </citation>
    <scope>NUCLEOTIDE SEQUENCE [LARGE SCALE GENOMIC DNA]</scope>
    <source>
        <strain evidence="1 2">CMES1059</strain>
    </source>
</reference>
<evidence type="ECO:0000313" key="2">
    <source>
        <dbReference type="Proteomes" id="UP000805649"/>
    </source>
</evidence>
<dbReference type="EMBL" id="VUJX02000002">
    <property type="protein sequence ID" value="KAL0940187.1"/>
    <property type="molecule type" value="Genomic_DNA"/>
</dbReference>
<protein>
    <submittedName>
        <fullName evidence="1">Uncharacterized protein</fullName>
    </submittedName>
</protein>
<sequence>MHSLPNLWNANDDWTGITSRAERKKRQNRLNQRAWHVVVPPSKPHEYEGALILTKPEHKLQVLDLIKKAYQDYTLQTPQVESLHMLVRLNTLNAFARNADHMGLPWEGLCEVDLVSPFNRQSPSLPGCFAISPNCPASLQPTSLQQKIIHHPWIDLLPFPQMKNNILLAIKSGLLDEDDLCDDILEVWVADKNQRPSLITWGESSNTMAWEISLPFLRKWGWLLAGCRDIFEATNYWRERRGQAKINFEKIQEIIANETSV</sequence>
<name>A0ACC3Z7W7_COLTU</name>